<gene>
    <name evidence="1" type="ORF">CPAG_01485</name>
</gene>
<protein>
    <submittedName>
        <fullName evidence="1">Uncharacterized protein</fullName>
    </submittedName>
</protein>
<dbReference type="InterPro" id="IPR036397">
    <property type="entry name" value="RNaseH_sf"/>
</dbReference>
<proteinExistence type="predicted"/>
<dbReference type="GO" id="GO:0003676">
    <property type="term" value="F:nucleic acid binding"/>
    <property type="evidence" value="ECO:0007669"/>
    <property type="project" value="InterPro"/>
</dbReference>
<dbReference type="Gene3D" id="3.30.420.10">
    <property type="entry name" value="Ribonuclease H-like superfamily/Ribonuclease H"/>
    <property type="match status" value="1"/>
</dbReference>
<dbReference type="EMBL" id="DS268109">
    <property type="protein sequence ID" value="KMM65133.1"/>
    <property type="molecule type" value="Genomic_DNA"/>
</dbReference>
<accession>A0A0J6F4S6</accession>
<dbReference type="VEuPathDB" id="FungiDB:CPAG_01485"/>
<evidence type="ECO:0000313" key="1">
    <source>
        <dbReference type="EMBL" id="KMM65133.1"/>
    </source>
</evidence>
<dbReference type="AlphaFoldDB" id="A0A0J6F4S6"/>
<sequence>MPENNRFHPIAIRIQALALVSWGIPVNEVSTALGIPARTLRAIEKRAKDRGYKPQENQRIDISFVEDAKRSGRPKEIDFSKESEILDSIRKNRTGQEKSTEIVAFESDDWKNVIWMDETSVVLGHRRGALRVWRTTLEAYDRTCIRRRWKKASTFESYIVYME</sequence>
<evidence type="ECO:0000313" key="2">
    <source>
        <dbReference type="Proteomes" id="UP000054567"/>
    </source>
</evidence>
<organism evidence="1 2">
    <name type="scientific">Coccidioides posadasii RMSCC 3488</name>
    <dbReference type="NCBI Taxonomy" id="454284"/>
    <lineage>
        <taxon>Eukaryota</taxon>
        <taxon>Fungi</taxon>
        <taxon>Dikarya</taxon>
        <taxon>Ascomycota</taxon>
        <taxon>Pezizomycotina</taxon>
        <taxon>Eurotiomycetes</taxon>
        <taxon>Eurotiomycetidae</taxon>
        <taxon>Onygenales</taxon>
        <taxon>Onygenaceae</taxon>
        <taxon>Coccidioides</taxon>
    </lineage>
</organism>
<reference evidence="2" key="2">
    <citation type="journal article" date="2009" name="Genome Res.">
        <title>Comparative genomic analyses of the human fungal pathogens Coccidioides and their relatives.</title>
        <authorList>
            <person name="Sharpton T.J."/>
            <person name="Stajich J.E."/>
            <person name="Rounsley S.D."/>
            <person name="Gardner M.J."/>
            <person name="Wortman J.R."/>
            <person name="Jordar V.S."/>
            <person name="Maiti R."/>
            <person name="Kodira C.D."/>
            <person name="Neafsey D.E."/>
            <person name="Zeng Q."/>
            <person name="Hung C.-Y."/>
            <person name="McMahan C."/>
            <person name="Muszewska A."/>
            <person name="Grynberg M."/>
            <person name="Mandel M.A."/>
            <person name="Kellner E.M."/>
            <person name="Barker B.M."/>
            <person name="Galgiani J.N."/>
            <person name="Orbach M.J."/>
            <person name="Kirkland T.N."/>
            <person name="Cole G.T."/>
            <person name="Henn M.R."/>
            <person name="Birren B.W."/>
            <person name="Taylor J.W."/>
        </authorList>
    </citation>
    <scope>NUCLEOTIDE SEQUENCE [LARGE SCALE GENOMIC DNA]</scope>
    <source>
        <strain evidence="2">RMSCC 3488</strain>
    </source>
</reference>
<reference evidence="2" key="3">
    <citation type="journal article" date="2010" name="Genome Res.">
        <title>Population genomic sequencing of Coccidioides fungi reveals recent hybridization and transposon control.</title>
        <authorList>
            <person name="Neafsey D.E."/>
            <person name="Barker B.M."/>
            <person name="Sharpton T.J."/>
            <person name="Stajich J.E."/>
            <person name="Park D.J."/>
            <person name="Whiston E."/>
            <person name="Hung C.-Y."/>
            <person name="McMahan C."/>
            <person name="White J."/>
            <person name="Sykes S."/>
            <person name="Heiman D."/>
            <person name="Young S."/>
            <person name="Zeng Q."/>
            <person name="Abouelleil A."/>
            <person name="Aftuck L."/>
            <person name="Bessette D."/>
            <person name="Brown A."/>
            <person name="FitzGerald M."/>
            <person name="Lui A."/>
            <person name="Macdonald J.P."/>
            <person name="Priest M."/>
            <person name="Orbach M.J."/>
            <person name="Galgiani J.N."/>
            <person name="Kirkland T.N."/>
            <person name="Cole G.T."/>
            <person name="Birren B.W."/>
            <person name="Henn M.R."/>
            <person name="Taylor J.W."/>
            <person name="Rounsley S.D."/>
        </authorList>
    </citation>
    <scope>NUCLEOTIDE SEQUENCE [LARGE SCALE GENOMIC DNA]</scope>
    <source>
        <strain evidence="2">RMSCC 3488</strain>
    </source>
</reference>
<name>A0A0J6F4S6_COCPO</name>
<reference evidence="1 2" key="1">
    <citation type="submission" date="2007-06" db="EMBL/GenBank/DDBJ databases">
        <title>The Genome Sequence of Coccidioides posadasii RMSCC_3488.</title>
        <authorList>
            <consortium name="Coccidioides Genome Resources Consortium"/>
            <consortium name="The Broad Institute Genome Sequencing Platform"/>
            <person name="Henn M.R."/>
            <person name="Sykes S."/>
            <person name="Young S."/>
            <person name="Jaffe D."/>
            <person name="Berlin A."/>
            <person name="Alvarez P."/>
            <person name="Butler J."/>
            <person name="Gnerre S."/>
            <person name="Grabherr M."/>
            <person name="Mauceli E."/>
            <person name="Brockman W."/>
            <person name="Kodira C."/>
            <person name="Alvarado L."/>
            <person name="Zeng Q."/>
            <person name="Crawford M."/>
            <person name="Antoine C."/>
            <person name="Devon K."/>
            <person name="Galgiani J."/>
            <person name="Orsborn K."/>
            <person name="Lewis M.L."/>
            <person name="Nusbaum C."/>
            <person name="Galagan J."/>
            <person name="Birren B."/>
        </authorList>
    </citation>
    <scope>NUCLEOTIDE SEQUENCE [LARGE SCALE GENOMIC DNA]</scope>
    <source>
        <strain evidence="1 2">RMSCC 3488</strain>
    </source>
</reference>
<dbReference type="Proteomes" id="UP000054567">
    <property type="component" value="Unassembled WGS sequence"/>
</dbReference>